<protein>
    <recommendedName>
        <fullName evidence="3">Lipocalin-like domain-containing protein</fullName>
    </recommendedName>
</protein>
<reference evidence="1 2" key="1">
    <citation type="submission" date="2020-03" db="EMBL/GenBank/DDBJ databases">
        <title>Soil Listeria distribution.</title>
        <authorList>
            <person name="Liao J."/>
            <person name="Wiedmann M."/>
        </authorList>
    </citation>
    <scope>NUCLEOTIDE SEQUENCE [LARGE SCALE GENOMIC DNA]</scope>
    <source>
        <strain evidence="1 2">FSL L7-1515</strain>
    </source>
</reference>
<evidence type="ECO:0000313" key="1">
    <source>
        <dbReference type="EMBL" id="MBC1510617.1"/>
    </source>
</evidence>
<name>A0ABR6SYD1_9LIST</name>
<proteinExistence type="predicted"/>
<sequence length="72" mass="8131">MVTKLKTPDMDLKKLSGKWVYKRPKSGTPLDVNNTTYQVKADEYNIKSGLDYTVVENTQTGELSMVFEGTQV</sequence>
<gene>
    <name evidence="1" type="ORF">HCJ59_12055</name>
</gene>
<dbReference type="Proteomes" id="UP000587800">
    <property type="component" value="Unassembled WGS sequence"/>
</dbReference>
<dbReference type="EMBL" id="JAASUB010000014">
    <property type="protein sequence ID" value="MBC1510617.1"/>
    <property type="molecule type" value="Genomic_DNA"/>
</dbReference>
<evidence type="ECO:0000313" key="2">
    <source>
        <dbReference type="Proteomes" id="UP000587800"/>
    </source>
</evidence>
<accession>A0ABR6SYD1</accession>
<comment type="caution">
    <text evidence="1">The sequence shown here is derived from an EMBL/GenBank/DDBJ whole genome shotgun (WGS) entry which is preliminary data.</text>
</comment>
<keyword evidence="2" id="KW-1185">Reference proteome</keyword>
<organism evidence="1 2">
    <name type="scientific">Listeria immobilis</name>
    <dbReference type="NCBI Taxonomy" id="2713502"/>
    <lineage>
        <taxon>Bacteria</taxon>
        <taxon>Bacillati</taxon>
        <taxon>Bacillota</taxon>
        <taxon>Bacilli</taxon>
        <taxon>Bacillales</taxon>
        <taxon>Listeriaceae</taxon>
        <taxon>Listeria</taxon>
    </lineage>
</organism>
<evidence type="ECO:0008006" key="3">
    <source>
        <dbReference type="Google" id="ProtNLM"/>
    </source>
</evidence>